<proteinExistence type="predicted"/>
<dbReference type="EMBL" id="MEIV01000051">
    <property type="protein sequence ID" value="PIT62458.1"/>
    <property type="molecule type" value="Genomic_DNA"/>
</dbReference>
<dbReference type="AlphaFoldDB" id="A0A1X0TDF0"/>
<organism evidence="2 3">
    <name type="scientific">Snodgrassella alvi</name>
    <dbReference type="NCBI Taxonomy" id="1196083"/>
    <lineage>
        <taxon>Bacteria</taxon>
        <taxon>Pseudomonadati</taxon>
        <taxon>Pseudomonadota</taxon>
        <taxon>Betaproteobacteria</taxon>
        <taxon>Neisseriales</taxon>
        <taxon>Neisseriaceae</taxon>
        <taxon>Snodgrassella</taxon>
    </lineage>
</organism>
<accession>A0A1X0TDF0</accession>
<sequence>MSDNNLGENSGNGNGKICWFDGILFHVPVFKGAFYYLAGCFPAFGYLQFKCRMIDWHVSL</sequence>
<comment type="caution">
    <text evidence="2">The sequence shown here is derived from an EMBL/GenBank/DDBJ whole genome shotgun (WGS) entry which is preliminary data.</text>
</comment>
<evidence type="ECO:0000313" key="2">
    <source>
        <dbReference type="EMBL" id="PIT62458.1"/>
    </source>
</evidence>
<protein>
    <submittedName>
        <fullName evidence="2">Uncharacterized protein</fullName>
    </submittedName>
</protein>
<evidence type="ECO:0000256" key="1">
    <source>
        <dbReference type="SAM" id="Phobius"/>
    </source>
</evidence>
<feature type="transmembrane region" description="Helical" evidence="1">
    <location>
        <begin position="33"/>
        <end position="49"/>
    </location>
</feature>
<name>A0A1X0TDF0_9NEIS</name>
<keyword evidence="1" id="KW-0472">Membrane</keyword>
<keyword evidence="1" id="KW-1133">Transmembrane helix</keyword>
<keyword evidence="1" id="KW-0812">Transmembrane</keyword>
<evidence type="ECO:0000313" key="3">
    <source>
        <dbReference type="Proteomes" id="UP000231094"/>
    </source>
</evidence>
<reference evidence="2 3" key="1">
    <citation type="journal article" date="2017" name="MBio">
        <title>Type VI secretion-mediated competition in the bee gut microbiome.</title>
        <authorList>
            <person name="Steele M.I."/>
            <person name="Kwong W.K."/>
            <person name="Powell J.E."/>
            <person name="Whiteley M."/>
            <person name="Moran N.A."/>
        </authorList>
    </citation>
    <scope>NUCLEOTIDE SEQUENCE [LARGE SCALE GENOMIC DNA]</scope>
    <source>
        <strain evidence="2 3">PEB0171</strain>
    </source>
</reference>
<gene>
    <name evidence="2" type="ORF">BHC47_05035</name>
</gene>
<dbReference type="Proteomes" id="UP000231094">
    <property type="component" value="Unassembled WGS sequence"/>
</dbReference>